<gene>
    <name evidence="2" type="ORF">OK344_05995</name>
</gene>
<comment type="caution">
    <text evidence="2">The sequence shown here is derived from an EMBL/GenBank/DDBJ whole genome shotgun (WGS) entry which is preliminary data.</text>
</comment>
<organism evidence="2 3">
    <name type="scientific">Kaistella yananensis</name>
    <dbReference type="NCBI Taxonomy" id="2989820"/>
    <lineage>
        <taxon>Bacteria</taxon>
        <taxon>Pseudomonadati</taxon>
        <taxon>Bacteroidota</taxon>
        <taxon>Flavobacteriia</taxon>
        <taxon>Flavobacteriales</taxon>
        <taxon>Weeksellaceae</taxon>
        <taxon>Chryseobacterium group</taxon>
        <taxon>Kaistella</taxon>
    </lineage>
</organism>
<proteinExistence type="predicted"/>
<dbReference type="EMBL" id="JAPCHZ010000002">
    <property type="protein sequence ID" value="MCW4451756.1"/>
    <property type="molecule type" value="Genomic_DNA"/>
</dbReference>
<dbReference type="Proteomes" id="UP001209107">
    <property type="component" value="Unassembled WGS sequence"/>
</dbReference>
<name>A0ABT3JLV6_9FLAO</name>
<evidence type="ECO:0000313" key="3">
    <source>
        <dbReference type="Proteomes" id="UP001209107"/>
    </source>
</evidence>
<protein>
    <recommendedName>
        <fullName evidence="4">Lipoprotein</fullName>
    </recommendedName>
</protein>
<dbReference type="RefSeq" id="WP_265143924.1">
    <property type="nucleotide sequence ID" value="NZ_JAPCHZ010000002.1"/>
</dbReference>
<evidence type="ECO:0000256" key="1">
    <source>
        <dbReference type="SAM" id="SignalP"/>
    </source>
</evidence>
<evidence type="ECO:0008006" key="4">
    <source>
        <dbReference type="Google" id="ProtNLM"/>
    </source>
</evidence>
<sequence length="126" mass="13980">MKINIITPAILSGVSALISVSCTANALPKVKNPVYESYDISGEKGYHVSFELSNDSIPATSVVINRIQQTISSENKTDLKYKVNVITQSRKLLGFKPKITDLENGIFFKTDTAEIFKPVNFKLQKQ</sequence>
<feature type="chain" id="PRO_5046979806" description="Lipoprotein" evidence="1">
    <location>
        <begin position="27"/>
        <end position="126"/>
    </location>
</feature>
<dbReference type="PROSITE" id="PS51257">
    <property type="entry name" value="PROKAR_LIPOPROTEIN"/>
    <property type="match status" value="1"/>
</dbReference>
<accession>A0ABT3JLV6</accession>
<keyword evidence="1" id="KW-0732">Signal</keyword>
<evidence type="ECO:0000313" key="2">
    <source>
        <dbReference type="EMBL" id="MCW4451756.1"/>
    </source>
</evidence>
<feature type="signal peptide" evidence="1">
    <location>
        <begin position="1"/>
        <end position="26"/>
    </location>
</feature>
<reference evidence="2 3" key="1">
    <citation type="submission" date="2022-10" db="EMBL/GenBank/DDBJ databases">
        <title>Kaistella sp. BT-6-1-3.</title>
        <authorList>
            <person name="Ai J."/>
            <person name="Deng Z."/>
        </authorList>
    </citation>
    <scope>NUCLEOTIDE SEQUENCE [LARGE SCALE GENOMIC DNA]</scope>
    <source>
        <strain evidence="2 3">BT6-1-3</strain>
    </source>
</reference>
<keyword evidence="3" id="KW-1185">Reference proteome</keyword>